<dbReference type="Gene3D" id="3.90.79.10">
    <property type="entry name" value="Nucleoside Triphosphate Pyrophosphohydrolase"/>
    <property type="match status" value="1"/>
</dbReference>
<evidence type="ECO:0000259" key="3">
    <source>
        <dbReference type="PROSITE" id="PS51462"/>
    </source>
</evidence>
<dbReference type="InterPro" id="IPR000086">
    <property type="entry name" value="NUDIX_hydrolase_dom"/>
</dbReference>
<evidence type="ECO:0000256" key="2">
    <source>
        <dbReference type="ARBA" id="ARBA00022801"/>
    </source>
</evidence>
<reference evidence="4" key="1">
    <citation type="journal article" date="2021" name="PeerJ">
        <title>Extensive microbial diversity within the chicken gut microbiome revealed by metagenomics and culture.</title>
        <authorList>
            <person name="Gilroy R."/>
            <person name="Ravi A."/>
            <person name="Getino M."/>
            <person name="Pursley I."/>
            <person name="Horton D.L."/>
            <person name="Alikhan N.F."/>
            <person name="Baker D."/>
            <person name="Gharbi K."/>
            <person name="Hall N."/>
            <person name="Watson M."/>
            <person name="Adriaenssens E.M."/>
            <person name="Foster-Nyarko E."/>
            <person name="Jarju S."/>
            <person name="Secka A."/>
            <person name="Antonio M."/>
            <person name="Oren A."/>
            <person name="Chaudhuri R.R."/>
            <person name="La Ragione R."/>
            <person name="Hildebrand F."/>
            <person name="Pallen M.J."/>
        </authorList>
    </citation>
    <scope>NUCLEOTIDE SEQUENCE</scope>
    <source>
        <strain evidence="4">ChiGjej1B1-14440</strain>
    </source>
</reference>
<dbReference type="CDD" id="cd02883">
    <property type="entry name" value="NUDIX_Hydrolase"/>
    <property type="match status" value="1"/>
</dbReference>
<dbReference type="EMBL" id="DXET01000087">
    <property type="protein sequence ID" value="HIX81064.1"/>
    <property type="molecule type" value="Genomic_DNA"/>
</dbReference>
<dbReference type="PANTHER" id="PTHR43736:SF1">
    <property type="entry name" value="DIHYDRONEOPTERIN TRIPHOSPHATE DIPHOSPHATASE"/>
    <property type="match status" value="1"/>
</dbReference>
<dbReference type="PROSITE" id="PS51462">
    <property type="entry name" value="NUDIX"/>
    <property type="match status" value="1"/>
</dbReference>
<dbReference type="Pfam" id="PF00293">
    <property type="entry name" value="NUDIX"/>
    <property type="match status" value="1"/>
</dbReference>
<evidence type="ECO:0000313" key="4">
    <source>
        <dbReference type="EMBL" id="HIX81064.1"/>
    </source>
</evidence>
<evidence type="ECO:0000256" key="1">
    <source>
        <dbReference type="ARBA" id="ARBA00005582"/>
    </source>
</evidence>
<dbReference type="AlphaFoldDB" id="A0A9D1XKN2"/>
<comment type="caution">
    <text evidence="4">The sequence shown here is derived from an EMBL/GenBank/DDBJ whole genome shotgun (WGS) entry which is preliminary data.</text>
</comment>
<comment type="similarity">
    <text evidence="1">Belongs to the Nudix hydrolase family.</text>
</comment>
<proteinExistence type="inferred from homology"/>
<dbReference type="InterPro" id="IPR020084">
    <property type="entry name" value="NUDIX_hydrolase_CS"/>
</dbReference>
<gene>
    <name evidence="4" type="ORF">H9980_03705</name>
</gene>
<dbReference type="SUPFAM" id="SSF55811">
    <property type="entry name" value="Nudix"/>
    <property type="match status" value="1"/>
</dbReference>
<feature type="domain" description="Nudix hydrolase" evidence="3">
    <location>
        <begin position="1"/>
        <end position="130"/>
    </location>
</feature>
<dbReference type="GO" id="GO:0016787">
    <property type="term" value="F:hydrolase activity"/>
    <property type="evidence" value="ECO:0007669"/>
    <property type="project" value="UniProtKB-KW"/>
</dbReference>
<evidence type="ECO:0000313" key="5">
    <source>
        <dbReference type="Proteomes" id="UP000886724"/>
    </source>
</evidence>
<name>A0A9D1XKN2_9FIRM</name>
<dbReference type="InterPro" id="IPR015797">
    <property type="entry name" value="NUDIX_hydrolase-like_dom_sf"/>
</dbReference>
<dbReference type="PROSITE" id="PS00893">
    <property type="entry name" value="NUDIX_BOX"/>
    <property type="match status" value="1"/>
</dbReference>
<dbReference type="PANTHER" id="PTHR43736">
    <property type="entry name" value="ADP-RIBOSE PYROPHOSPHATASE"/>
    <property type="match status" value="1"/>
</dbReference>
<organism evidence="4 5">
    <name type="scientific">Candidatus Erysipelatoclostridium merdavium</name>
    <dbReference type="NCBI Taxonomy" id="2838566"/>
    <lineage>
        <taxon>Bacteria</taxon>
        <taxon>Bacillati</taxon>
        <taxon>Bacillota</taxon>
        <taxon>Erysipelotrichia</taxon>
        <taxon>Erysipelotrichales</taxon>
        <taxon>Erysipelotrichales incertae sedis</taxon>
    </lineage>
</organism>
<accession>A0A9D1XKN2</accession>
<protein>
    <submittedName>
        <fullName evidence="4">NUDIX hydrolase</fullName>
    </submittedName>
</protein>
<keyword evidence="2 4" id="KW-0378">Hydrolase</keyword>
<dbReference type="Proteomes" id="UP000886724">
    <property type="component" value="Unassembled WGS sequence"/>
</dbReference>
<reference evidence="4" key="2">
    <citation type="submission" date="2021-04" db="EMBL/GenBank/DDBJ databases">
        <authorList>
            <person name="Gilroy R."/>
        </authorList>
    </citation>
    <scope>NUCLEOTIDE SEQUENCE</scope>
    <source>
        <strain evidence="4">ChiGjej1B1-14440</strain>
    </source>
</reference>
<sequence length="134" mass="15718">MKRNVNIIVIFNQDKTKLLMCKRKKDPYQGKYNFVGGKIKPGEDHLQAAYRELQEETNITNKDVTLTHFMDFTYYLDDTLLETYVATLFKDVNIHGDENELVWIDINEDFKDDSRFAGDGNIYHIIKVIALSDY</sequence>